<accession>A0ABZ3IZT3</accession>
<keyword evidence="3" id="KW-1185">Reference proteome</keyword>
<dbReference type="InterPro" id="IPR037171">
    <property type="entry name" value="NagB/RpiA_transferase-like"/>
</dbReference>
<protein>
    <submittedName>
        <fullName evidence="1">Glutaconate CoA-transferase subunit A</fullName>
        <ecNumber evidence="1">2.8.3.12</ecNumber>
    </submittedName>
</protein>
<dbReference type="Gene3D" id="3.30.30.40">
    <property type="match status" value="1"/>
</dbReference>
<dbReference type="EMBL" id="CP155571">
    <property type="protein sequence ID" value="XFO73573.1"/>
    <property type="molecule type" value="Genomic_DNA"/>
</dbReference>
<dbReference type="InterPro" id="IPR004165">
    <property type="entry name" value="CoA_trans_fam_I"/>
</dbReference>
<gene>
    <name evidence="1" type="primary">gctA_1</name>
    <name evidence="2" type="synonym">gctA_2</name>
    <name evidence="1" type="ORF">SPACI_016370</name>
    <name evidence="2" type="ORF">SPACI_036800</name>
</gene>
<proteinExistence type="predicted"/>
<dbReference type="GO" id="GO:0018730">
    <property type="term" value="F:glutaconate CoA-transferase activity"/>
    <property type="evidence" value="ECO:0007669"/>
    <property type="project" value="UniProtKB-EC"/>
</dbReference>
<dbReference type="SUPFAM" id="SSF100950">
    <property type="entry name" value="NagB/RpiA/CoA transferase-like"/>
    <property type="match status" value="1"/>
</dbReference>
<evidence type="ECO:0000313" key="1">
    <source>
        <dbReference type="EMBL" id="XFO71603.1"/>
    </source>
</evidence>
<dbReference type="EMBL" id="CP155571">
    <property type="protein sequence ID" value="XFO71603.1"/>
    <property type="molecule type" value="Genomic_DNA"/>
</dbReference>
<organism evidence="1 3">
    <name type="scientific">Sporomusa acidovorans (strain ATCC 49682 / DSM 3132 / Mol)</name>
    <dbReference type="NCBI Taxonomy" id="1123286"/>
    <lineage>
        <taxon>Bacteria</taxon>
        <taxon>Bacillati</taxon>
        <taxon>Bacillota</taxon>
        <taxon>Negativicutes</taxon>
        <taxon>Selenomonadales</taxon>
        <taxon>Sporomusaceae</taxon>
        <taxon>Sporomusa</taxon>
    </lineage>
</organism>
<dbReference type="Proteomes" id="UP000216052">
    <property type="component" value="Chromosome"/>
</dbReference>
<reference evidence="1 3" key="1">
    <citation type="submission" date="2024-05" db="EMBL/GenBank/DDBJ databases">
        <title>Isolation and characterization of Sporomusa carbonis sp. nov., a carboxydotrophic hydrogenogen in the genus of Sporomusa isolated from a charcoal burning pile.</title>
        <authorList>
            <person name="Boeer T."/>
            <person name="Rosenbaum F."/>
            <person name="Eysell L."/>
            <person name="Mueller V."/>
            <person name="Daniel R."/>
            <person name="Poehlein A."/>
        </authorList>
    </citation>
    <scope>NUCLEOTIDE SEQUENCE [LARGE SCALE GENOMIC DNA]</scope>
    <source>
        <strain evidence="1 3">DSM 3132</strain>
    </source>
</reference>
<evidence type="ECO:0000313" key="2">
    <source>
        <dbReference type="EMBL" id="XFO73573.1"/>
    </source>
</evidence>
<dbReference type="EC" id="2.8.3.12" evidence="1"/>
<name>A0ABZ3IZT3_SPOA4</name>
<sequence>MSQPKKISLAEAAALVHDGDQITFSGFTIWRRPVALCYELIRQGKKDLHLFEVQGGYHSDLLVGAGCVKIWEGAWMGQEMLGKIGENLARKQLSGEILVDDYSHGHTVGRLMAGALGLPFFPCALAMGTDIFNPEYDQLAKAGLRDGKHRNIPAKKYVMADDPFYGRGECALLPAVNPDVALVYAPIVGDEGTVRILSQCYSDAEAIKASKTVIVICEEIVPDSYLRQEPTANLASGYEIDYIVECPWAAHPTGSQYYYDSDADFLKAFNRIRDQQAFDEFAEKWIFSVKTHEEYLEKLGVRRLEELRASQILGYSARAKRGTR</sequence>
<dbReference type="SMART" id="SM00882">
    <property type="entry name" value="CoA_trans"/>
    <property type="match status" value="1"/>
</dbReference>
<dbReference type="Pfam" id="PF01144">
    <property type="entry name" value="CoA_trans"/>
    <property type="match status" value="1"/>
</dbReference>
<keyword evidence="1" id="KW-0808">Transferase</keyword>
<dbReference type="Gene3D" id="3.40.1080.10">
    <property type="entry name" value="Glutaconate Coenzyme A-transferase"/>
    <property type="match status" value="1"/>
</dbReference>
<dbReference type="RefSeq" id="WP_094607990.1">
    <property type="nucleotide sequence ID" value="NZ_CP155571.1"/>
</dbReference>
<evidence type="ECO:0000313" key="3">
    <source>
        <dbReference type="Proteomes" id="UP000216052"/>
    </source>
</evidence>